<sequence>MGLQLCVCRCGVGWSPRLFDFILVEWQLDLSSVTARLRDILSTSCASTSERSCDLECYRNDPQKTTELFSFGRPKEEKLKSHHHPQREATASTTRVSQLLVDTGAYINVVSLDTLNSCGVALQSVQPSSITVTSYDNTSSPPKGVVTLKVGLGPSITDIDFHILDMDSSFRMILGRQFIQALGVVTSTIHQCLNLLYKGRVVKVASKPTILDVDAMTDNSVPSIWPSNQLLMSVLDMYGISQSPTPTIPSTNAAKRSKIMTEKDWQIMLKMGYQPSKGLGAYL</sequence>
<dbReference type="Proteomes" id="UP000652761">
    <property type="component" value="Unassembled WGS sequence"/>
</dbReference>
<dbReference type="AlphaFoldDB" id="A0A843UHQ4"/>
<dbReference type="CDD" id="cd00303">
    <property type="entry name" value="retropepsin_like"/>
    <property type="match status" value="1"/>
</dbReference>
<organism evidence="1 2">
    <name type="scientific">Colocasia esculenta</name>
    <name type="common">Wild taro</name>
    <name type="synonym">Arum esculentum</name>
    <dbReference type="NCBI Taxonomy" id="4460"/>
    <lineage>
        <taxon>Eukaryota</taxon>
        <taxon>Viridiplantae</taxon>
        <taxon>Streptophyta</taxon>
        <taxon>Embryophyta</taxon>
        <taxon>Tracheophyta</taxon>
        <taxon>Spermatophyta</taxon>
        <taxon>Magnoliopsida</taxon>
        <taxon>Liliopsida</taxon>
        <taxon>Araceae</taxon>
        <taxon>Aroideae</taxon>
        <taxon>Colocasieae</taxon>
        <taxon>Colocasia</taxon>
    </lineage>
</organism>
<dbReference type="SUPFAM" id="SSF50630">
    <property type="entry name" value="Acid proteases"/>
    <property type="match status" value="1"/>
</dbReference>
<dbReference type="PANTHER" id="PTHR33240:SF15">
    <property type="entry name" value="GAG-PRO-LIKE PROTEIN"/>
    <property type="match status" value="1"/>
</dbReference>
<accession>A0A843UHQ4</accession>
<dbReference type="OrthoDB" id="695766at2759"/>
<protein>
    <submittedName>
        <fullName evidence="1">Uncharacterized protein</fullName>
    </submittedName>
</protein>
<evidence type="ECO:0000313" key="2">
    <source>
        <dbReference type="Proteomes" id="UP000652761"/>
    </source>
</evidence>
<keyword evidence="2" id="KW-1185">Reference proteome</keyword>
<evidence type="ECO:0000313" key="1">
    <source>
        <dbReference type="EMBL" id="MQL81534.1"/>
    </source>
</evidence>
<proteinExistence type="predicted"/>
<comment type="caution">
    <text evidence="1">The sequence shown here is derived from an EMBL/GenBank/DDBJ whole genome shotgun (WGS) entry which is preliminary data.</text>
</comment>
<dbReference type="InterPro" id="IPR021109">
    <property type="entry name" value="Peptidase_aspartic_dom_sf"/>
</dbReference>
<name>A0A843UHQ4_COLES</name>
<dbReference type="PANTHER" id="PTHR33240">
    <property type="entry name" value="OS08G0508500 PROTEIN"/>
    <property type="match status" value="1"/>
</dbReference>
<reference evidence="1" key="1">
    <citation type="submission" date="2017-07" db="EMBL/GenBank/DDBJ databases">
        <title>Taro Niue Genome Assembly and Annotation.</title>
        <authorList>
            <person name="Atibalentja N."/>
            <person name="Keating K."/>
            <person name="Fields C.J."/>
        </authorList>
    </citation>
    <scope>NUCLEOTIDE SEQUENCE</scope>
    <source>
        <strain evidence="1">Niue_2</strain>
        <tissue evidence="1">Leaf</tissue>
    </source>
</reference>
<dbReference type="EMBL" id="NMUH01000573">
    <property type="protein sequence ID" value="MQL81534.1"/>
    <property type="molecule type" value="Genomic_DNA"/>
</dbReference>
<gene>
    <name evidence="1" type="ORF">Taro_013998</name>
</gene>
<dbReference type="Gene3D" id="2.40.70.10">
    <property type="entry name" value="Acid Proteases"/>
    <property type="match status" value="1"/>
</dbReference>